<organism evidence="2">
    <name type="scientific">freshwater metagenome</name>
    <dbReference type="NCBI Taxonomy" id="449393"/>
    <lineage>
        <taxon>unclassified sequences</taxon>
        <taxon>metagenomes</taxon>
        <taxon>ecological metagenomes</taxon>
    </lineage>
</organism>
<dbReference type="Pfam" id="PF03992">
    <property type="entry name" value="ABM"/>
    <property type="match status" value="1"/>
</dbReference>
<accession>A0A6J6E958</accession>
<evidence type="ECO:0000313" key="2">
    <source>
        <dbReference type="EMBL" id="CAB4571834.1"/>
    </source>
</evidence>
<gene>
    <name evidence="2" type="ORF">UFOPK1650_00746</name>
</gene>
<dbReference type="Gene3D" id="3.30.70.100">
    <property type="match status" value="1"/>
</dbReference>
<dbReference type="EMBL" id="CAEZTJ010000106">
    <property type="protein sequence ID" value="CAB4571834.1"/>
    <property type="molecule type" value="Genomic_DNA"/>
</dbReference>
<reference evidence="2" key="1">
    <citation type="submission" date="2020-05" db="EMBL/GenBank/DDBJ databases">
        <authorList>
            <person name="Chiriac C."/>
            <person name="Salcher M."/>
            <person name="Ghai R."/>
            <person name="Kavagutti S V."/>
        </authorList>
    </citation>
    <scope>NUCLEOTIDE SEQUENCE</scope>
</reference>
<feature type="domain" description="ABM" evidence="1">
    <location>
        <begin position="2"/>
        <end position="67"/>
    </location>
</feature>
<name>A0A6J6E958_9ZZZZ</name>
<dbReference type="SUPFAM" id="SSF54909">
    <property type="entry name" value="Dimeric alpha+beta barrel"/>
    <property type="match status" value="1"/>
</dbReference>
<dbReference type="InterPro" id="IPR011008">
    <property type="entry name" value="Dimeric_a/b-barrel"/>
</dbReference>
<proteinExistence type="predicted"/>
<sequence>MFAIARFEVPAEEQATFVGDLERAHQALAACEGYLSGQIGLNTDEPTLIALVTQWRNIGSYRRALSNYQVKINAVPILARAIDEPGGYLESDE</sequence>
<protein>
    <submittedName>
        <fullName evidence="2">Unannotated protein</fullName>
    </submittedName>
</protein>
<evidence type="ECO:0000259" key="1">
    <source>
        <dbReference type="Pfam" id="PF03992"/>
    </source>
</evidence>
<dbReference type="AlphaFoldDB" id="A0A6J6E958"/>
<dbReference type="InterPro" id="IPR007138">
    <property type="entry name" value="ABM_dom"/>
</dbReference>